<proteinExistence type="predicted"/>
<keyword evidence="1" id="KW-0479">Metal-binding</keyword>
<dbReference type="Gene3D" id="3.30.40.10">
    <property type="entry name" value="Zinc/RING finger domain, C3HC4 (zinc finger)"/>
    <property type="match status" value="1"/>
</dbReference>
<dbReference type="Pfam" id="PF13639">
    <property type="entry name" value="zf-RING_2"/>
    <property type="match status" value="1"/>
</dbReference>
<evidence type="ECO:0000256" key="5">
    <source>
        <dbReference type="SAM" id="SignalP"/>
    </source>
</evidence>
<dbReference type="GO" id="GO:0016567">
    <property type="term" value="P:protein ubiquitination"/>
    <property type="evidence" value="ECO:0007669"/>
    <property type="project" value="TreeGrafter"/>
</dbReference>
<evidence type="ECO:0000313" key="7">
    <source>
        <dbReference type="EMBL" id="KAK9075114.1"/>
    </source>
</evidence>
<keyword evidence="2 4" id="KW-0863">Zinc-finger</keyword>
<name>A0AAP0DQ02_9ASTR</name>
<comment type="caution">
    <text evidence="7">The sequence shown here is derived from an EMBL/GenBank/DDBJ whole genome shotgun (WGS) entry which is preliminary data.</text>
</comment>
<keyword evidence="3" id="KW-0862">Zinc</keyword>
<keyword evidence="5" id="KW-0732">Signal</keyword>
<organism evidence="7 8">
    <name type="scientific">Deinandra increscens subsp. villosa</name>
    <dbReference type="NCBI Taxonomy" id="3103831"/>
    <lineage>
        <taxon>Eukaryota</taxon>
        <taxon>Viridiplantae</taxon>
        <taxon>Streptophyta</taxon>
        <taxon>Embryophyta</taxon>
        <taxon>Tracheophyta</taxon>
        <taxon>Spermatophyta</taxon>
        <taxon>Magnoliopsida</taxon>
        <taxon>eudicotyledons</taxon>
        <taxon>Gunneridae</taxon>
        <taxon>Pentapetalae</taxon>
        <taxon>asterids</taxon>
        <taxon>campanulids</taxon>
        <taxon>Asterales</taxon>
        <taxon>Asteraceae</taxon>
        <taxon>Asteroideae</taxon>
        <taxon>Heliantheae alliance</taxon>
        <taxon>Madieae</taxon>
        <taxon>Madiinae</taxon>
        <taxon>Deinandra</taxon>
    </lineage>
</organism>
<gene>
    <name evidence="7" type="ORF">SSX86_003433</name>
</gene>
<feature type="domain" description="RING-type" evidence="6">
    <location>
        <begin position="73"/>
        <end position="116"/>
    </location>
</feature>
<sequence length="131" mass="15176">MMINFIFYICLLFPILRIKSDLLNLIRDSVAYLLGYGGVNPRFHQEDVCLVDLPIIRFEDLQNHRHRSVDRMCFICSADYDKDDVLCQLSRCGHVFHSDCVGKQLHRKQSSCPFCRSPIFSGLSPATCRNF</sequence>
<keyword evidence="8" id="KW-1185">Reference proteome</keyword>
<dbReference type="Proteomes" id="UP001408789">
    <property type="component" value="Unassembled WGS sequence"/>
</dbReference>
<dbReference type="EMBL" id="JBCNJP010000007">
    <property type="protein sequence ID" value="KAK9075114.1"/>
    <property type="molecule type" value="Genomic_DNA"/>
</dbReference>
<evidence type="ECO:0000256" key="1">
    <source>
        <dbReference type="ARBA" id="ARBA00022723"/>
    </source>
</evidence>
<dbReference type="GO" id="GO:0008270">
    <property type="term" value="F:zinc ion binding"/>
    <property type="evidence" value="ECO:0007669"/>
    <property type="project" value="UniProtKB-KW"/>
</dbReference>
<evidence type="ECO:0000259" key="6">
    <source>
        <dbReference type="PROSITE" id="PS50089"/>
    </source>
</evidence>
<dbReference type="AlphaFoldDB" id="A0AAP0DQ02"/>
<dbReference type="PROSITE" id="PS50089">
    <property type="entry name" value="ZF_RING_2"/>
    <property type="match status" value="1"/>
</dbReference>
<evidence type="ECO:0000256" key="4">
    <source>
        <dbReference type="PROSITE-ProRule" id="PRU00175"/>
    </source>
</evidence>
<reference evidence="7 8" key="1">
    <citation type="submission" date="2024-04" db="EMBL/GenBank/DDBJ databases">
        <title>The reference genome of an endangered Asteraceae, Deinandra increscens subsp. villosa, native to the Central Coast of California.</title>
        <authorList>
            <person name="Guilliams M."/>
            <person name="Hasenstab-Lehman K."/>
            <person name="Meyer R."/>
            <person name="Mcevoy S."/>
        </authorList>
    </citation>
    <scope>NUCLEOTIDE SEQUENCE [LARGE SCALE GENOMIC DNA]</scope>
    <source>
        <tissue evidence="7">Leaf</tissue>
    </source>
</reference>
<dbReference type="InterPro" id="IPR001841">
    <property type="entry name" value="Znf_RING"/>
</dbReference>
<evidence type="ECO:0000313" key="8">
    <source>
        <dbReference type="Proteomes" id="UP001408789"/>
    </source>
</evidence>
<dbReference type="GO" id="GO:0061630">
    <property type="term" value="F:ubiquitin protein ligase activity"/>
    <property type="evidence" value="ECO:0007669"/>
    <property type="project" value="TreeGrafter"/>
</dbReference>
<evidence type="ECO:0000256" key="3">
    <source>
        <dbReference type="ARBA" id="ARBA00022833"/>
    </source>
</evidence>
<accession>A0AAP0DQ02</accession>
<dbReference type="SMART" id="SM00184">
    <property type="entry name" value="RING"/>
    <property type="match status" value="1"/>
</dbReference>
<dbReference type="PANTHER" id="PTHR45969:SF9">
    <property type="entry name" value="RING-TYPE DOMAIN-CONTAINING PROTEIN"/>
    <property type="match status" value="1"/>
</dbReference>
<evidence type="ECO:0000256" key="2">
    <source>
        <dbReference type="ARBA" id="ARBA00022771"/>
    </source>
</evidence>
<feature type="chain" id="PRO_5042934423" description="RING-type domain-containing protein" evidence="5">
    <location>
        <begin position="21"/>
        <end position="131"/>
    </location>
</feature>
<dbReference type="InterPro" id="IPR013083">
    <property type="entry name" value="Znf_RING/FYVE/PHD"/>
</dbReference>
<dbReference type="SUPFAM" id="SSF57850">
    <property type="entry name" value="RING/U-box"/>
    <property type="match status" value="1"/>
</dbReference>
<dbReference type="PANTHER" id="PTHR45969">
    <property type="entry name" value="RING ZINC FINGER PROTEIN-RELATED"/>
    <property type="match status" value="1"/>
</dbReference>
<feature type="signal peptide" evidence="5">
    <location>
        <begin position="1"/>
        <end position="20"/>
    </location>
</feature>
<protein>
    <recommendedName>
        <fullName evidence="6">RING-type domain-containing protein</fullName>
    </recommendedName>
</protein>